<dbReference type="STRING" id="1458985.BJP34_29940"/>
<protein>
    <recommendedName>
        <fullName evidence="7">L,D-TPase catalytic domain-containing protein</fullName>
    </recommendedName>
</protein>
<feature type="domain" description="L,D-TPase catalytic" evidence="7">
    <location>
        <begin position="52"/>
        <end position="165"/>
    </location>
</feature>
<evidence type="ECO:0000256" key="1">
    <source>
        <dbReference type="ARBA" id="ARBA00004752"/>
    </source>
</evidence>
<evidence type="ECO:0000256" key="2">
    <source>
        <dbReference type="ARBA" id="ARBA00022679"/>
    </source>
</evidence>
<dbReference type="PROSITE" id="PS52029">
    <property type="entry name" value="LD_TPASE"/>
    <property type="match status" value="1"/>
</dbReference>
<name>A0A1D8TZV9_9CYAN</name>
<dbReference type="Gene3D" id="2.40.440.10">
    <property type="entry name" value="L,D-transpeptidase catalytic domain-like"/>
    <property type="match status" value="1"/>
</dbReference>
<sequence length="175" mass="20070">MFFHWLNPLRSLFASFPLMLIALAVWTTPALTNPVSEQIATRVMELQDSEERWIEIDLTNQRLIAWEGRQPVYAIIVSTGKDSTPTHPGTFTIQSKRRKDRMRGVDYDLANVPYAMYYHRGYAIHGAYWHRKFGTPVSHGCVNVAVDHAEWLFDWASVGTPIVIHQGVEELANDE</sequence>
<dbReference type="PANTHER" id="PTHR30582">
    <property type="entry name" value="L,D-TRANSPEPTIDASE"/>
    <property type="match status" value="1"/>
</dbReference>
<evidence type="ECO:0000256" key="5">
    <source>
        <dbReference type="ARBA" id="ARBA00023316"/>
    </source>
</evidence>
<dbReference type="GO" id="GO:0071972">
    <property type="term" value="F:peptidoglycan L,D-transpeptidase activity"/>
    <property type="evidence" value="ECO:0007669"/>
    <property type="project" value="TreeGrafter"/>
</dbReference>
<reference evidence="9" key="1">
    <citation type="submission" date="2016-10" db="EMBL/GenBank/DDBJ databases">
        <title>Comparative genomics uncovers the prolific and rare metabolic potential of the cyanobacterial genus Moorea.</title>
        <authorList>
            <person name="Leao T."/>
            <person name="Castelao G."/>
            <person name="Korobeynikov A."/>
            <person name="Monroe E.A."/>
            <person name="Podell S."/>
            <person name="Glukhov E."/>
            <person name="Allen E."/>
            <person name="Gerwick W.H."/>
            <person name="Gerwick L."/>
        </authorList>
    </citation>
    <scope>NUCLEOTIDE SEQUENCE [LARGE SCALE GENOMIC DNA]</scope>
    <source>
        <strain evidence="9">PAL-8-15-08-1</strain>
    </source>
</reference>
<proteinExistence type="predicted"/>
<dbReference type="InterPro" id="IPR038063">
    <property type="entry name" value="Transpep_catalytic_dom"/>
</dbReference>
<keyword evidence="2" id="KW-0808">Transferase</keyword>
<dbReference type="GO" id="GO:0018104">
    <property type="term" value="P:peptidoglycan-protein cross-linking"/>
    <property type="evidence" value="ECO:0007669"/>
    <property type="project" value="TreeGrafter"/>
</dbReference>
<dbReference type="GO" id="GO:0016740">
    <property type="term" value="F:transferase activity"/>
    <property type="evidence" value="ECO:0007669"/>
    <property type="project" value="UniProtKB-KW"/>
</dbReference>
<feature type="active site" description="Nucleophile" evidence="6">
    <location>
        <position position="141"/>
    </location>
</feature>
<dbReference type="CDD" id="cd16913">
    <property type="entry name" value="YkuD_like"/>
    <property type="match status" value="1"/>
</dbReference>
<dbReference type="OrthoDB" id="463216at2"/>
<dbReference type="EMBL" id="CP017599">
    <property type="protein sequence ID" value="AOX03104.1"/>
    <property type="molecule type" value="Genomic_DNA"/>
</dbReference>
<dbReference type="InterPro" id="IPR005490">
    <property type="entry name" value="LD_TPept_cat_dom"/>
</dbReference>
<evidence type="ECO:0000313" key="8">
    <source>
        <dbReference type="EMBL" id="AOX03104.1"/>
    </source>
</evidence>
<organism evidence="8 9">
    <name type="scientific">Moorena producens PAL-8-15-08-1</name>
    <dbReference type="NCBI Taxonomy" id="1458985"/>
    <lineage>
        <taxon>Bacteria</taxon>
        <taxon>Bacillati</taxon>
        <taxon>Cyanobacteriota</taxon>
        <taxon>Cyanophyceae</taxon>
        <taxon>Coleofasciculales</taxon>
        <taxon>Coleofasciculaceae</taxon>
        <taxon>Moorena</taxon>
    </lineage>
</organism>
<evidence type="ECO:0000256" key="4">
    <source>
        <dbReference type="ARBA" id="ARBA00022984"/>
    </source>
</evidence>
<feature type="active site" description="Proton donor/acceptor" evidence="6">
    <location>
        <position position="125"/>
    </location>
</feature>
<dbReference type="KEGG" id="mpro:BJP34_29940"/>
<keyword evidence="4 6" id="KW-0573">Peptidoglycan synthesis</keyword>
<evidence type="ECO:0000256" key="6">
    <source>
        <dbReference type="PROSITE-ProRule" id="PRU01373"/>
    </source>
</evidence>
<dbReference type="PANTHER" id="PTHR30582:SF2">
    <property type="entry name" value="L,D-TRANSPEPTIDASE YCIB-RELATED"/>
    <property type="match status" value="1"/>
</dbReference>
<dbReference type="UniPathway" id="UPA00219"/>
<keyword evidence="3 6" id="KW-0133">Cell shape</keyword>
<dbReference type="GO" id="GO:0071555">
    <property type="term" value="P:cell wall organization"/>
    <property type="evidence" value="ECO:0007669"/>
    <property type="project" value="UniProtKB-UniRule"/>
</dbReference>
<dbReference type="GO" id="GO:0005576">
    <property type="term" value="C:extracellular region"/>
    <property type="evidence" value="ECO:0007669"/>
    <property type="project" value="TreeGrafter"/>
</dbReference>
<gene>
    <name evidence="8" type="ORF">BJP34_29940</name>
</gene>
<keyword evidence="5 6" id="KW-0961">Cell wall biogenesis/degradation</keyword>
<evidence type="ECO:0000259" key="7">
    <source>
        <dbReference type="PROSITE" id="PS52029"/>
    </source>
</evidence>
<evidence type="ECO:0000313" key="9">
    <source>
        <dbReference type="Proteomes" id="UP000177870"/>
    </source>
</evidence>
<dbReference type="InterPro" id="IPR050979">
    <property type="entry name" value="LD-transpeptidase"/>
</dbReference>
<dbReference type="GO" id="GO:0008360">
    <property type="term" value="P:regulation of cell shape"/>
    <property type="evidence" value="ECO:0007669"/>
    <property type="project" value="UniProtKB-UniRule"/>
</dbReference>
<comment type="pathway">
    <text evidence="1 6">Cell wall biogenesis; peptidoglycan biosynthesis.</text>
</comment>
<accession>A0A1D8TZV9</accession>
<dbReference type="SUPFAM" id="SSF141523">
    <property type="entry name" value="L,D-transpeptidase catalytic domain-like"/>
    <property type="match status" value="1"/>
</dbReference>
<evidence type="ECO:0000256" key="3">
    <source>
        <dbReference type="ARBA" id="ARBA00022960"/>
    </source>
</evidence>
<dbReference type="AlphaFoldDB" id="A0A1D8TZV9"/>
<dbReference type="Proteomes" id="UP000177870">
    <property type="component" value="Chromosome"/>
</dbReference>
<dbReference type="Pfam" id="PF03734">
    <property type="entry name" value="YkuD"/>
    <property type="match status" value="1"/>
</dbReference>